<dbReference type="AlphaFoldDB" id="A0A9X2RTL2"/>
<evidence type="ECO:0008006" key="3">
    <source>
        <dbReference type="Google" id="ProtNLM"/>
    </source>
</evidence>
<protein>
    <recommendedName>
        <fullName evidence="3">Head-to-tail stopper</fullName>
    </recommendedName>
</protein>
<comment type="caution">
    <text evidence="1">The sequence shown here is derived from an EMBL/GenBank/DDBJ whole genome shotgun (WGS) entry which is preliminary data.</text>
</comment>
<keyword evidence="2" id="KW-1185">Reference proteome</keyword>
<dbReference type="EMBL" id="JANIIC010000011">
    <property type="protein sequence ID" value="MCQ8829858.1"/>
    <property type="molecule type" value="Genomic_DNA"/>
</dbReference>
<dbReference type="Proteomes" id="UP001142400">
    <property type="component" value="Unassembled WGS sequence"/>
</dbReference>
<name>A0A9X2RTL2_STRMQ</name>
<reference evidence="1" key="1">
    <citation type="submission" date="2022-06" db="EMBL/GenBank/DDBJ databases">
        <title>WGS of actinobacteria.</title>
        <authorList>
            <person name="Thawai C."/>
        </authorList>
    </citation>
    <scope>NUCLEOTIDE SEQUENCE</scope>
    <source>
        <strain evidence="1">DSM 42010</strain>
    </source>
</reference>
<sequence>MVRVPDALLRHRVTVEPYLGDTAYGPTYGPPVPNVRALVAATVRQVRRASDGREVVSTAQVITAPGLTCPPGSRVTLPDGRVTTAIATAEHTAPGLPVPACTEVSCE</sequence>
<accession>A0A9X2RTL2</accession>
<proteinExistence type="predicted"/>
<evidence type="ECO:0000313" key="2">
    <source>
        <dbReference type="Proteomes" id="UP001142400"/>
    </source>
</evidence>
<gene>
    <name evidence="1" type="ORF">NQU54_12360</name>
</gene>
<evidence type="ECO:0000313" key="1">
    <source>
        <dbReference type="EMBL" id="MCQ8829858.1"/>
    </source>
</evidence>
<organism evidence="1 2">
    <name type="scientific">Streptomyces malaysiensis subsp. samsunensis</name>
    <dbReference type="NCBI Taxonomy" id="459658"/>
    <lineage>
        <taxon>Bacteria</taxon>
        <taxon>Bacillati</taxon>
        <taxon>Actinomycetota</taxon>
        <taxon>Actinomycetes</taxon>
        <taxon>Kitasatosporales</taxon>
        <taxon>Streptomycetaceae</taxon>
        <taxon>Streptomyces</taxon>
        <taxon>Streptomyces violaceusniger group</taxon>
    </lineage>
</organism>